<dbReference type="AlphaFoldDB" id="A0A9W3DFH1"/>
<accession>A0A9W3DFH1</accession>
<reference evidence="3" key="2">
    <citation type="submission" date="2025-08" db="UniProtKB">
        <authorList>
            <consortium name="RefSeq"/>
        </authorList>
    </citation>
    <scope>IDENTIFICATION</scope>
    <source>
        <tissue evidence="3">Leaf</tissue>
    </source>
</reference>
<reference evidence="2" key="1">
    <citation type="journal article" date="2019" name="Database">
        <title>The radish genome database (RadishGD): an integrated information resource for radish genomics.</title>
        <authorList>
            <person name="Yu H.J."/>
            <person name="Baek S."/>
            <person name="Lee Y.J."/>
            <person name="Cho A."/>
            <person name="Mun J.H."/>
        </authorList>
    </citation>
    <scope>NUCLEOTIDE SEQUENCE [LARGE SCALE GENOMIC DNA]</scope>
    <source>
        <strain evidence="2">cv. WK10039</strain>
    </source>
</reference>
<proteinExistence type="predicted"/>
<dbReference type="Proteomes" id="UP000504610">
    <property type="component" value="Chromosome 3"/>
</dbReference>
<evidence type="ECO:0000313" key="2">
    <source>
        <dbReference type="Proteomes" id="UP000504610"/>
    </source>
</evidence>
<organism evidence="2 3">
    <name type="scientific">Raphanus sativus</name>
    <name type="common">Radish</name>
    <name type="synonym">Raphanus raphanistrum var. sativus</name>
    <dbReference type="NCBI Taxonomy" id="3726"/>
    <lineage>
        <taxon>Eukaryota</taxon>
        <taxon>Viridiplantae</taxon>
        <taxon>Streptophyta</taxon>
        <taxon>Embryophyta</taxon>
        <taxon>Tracheophyta</taxon>
        <taxon>Spermatophyta</taxon>
        <taxon>Magnoliopsida</taxon>
        <taxon>eudicotyledons</taxon>
        <taxon>Gunneridae</taxon>
        <taxon>Pentapetalae</taxon>
        <taxon>rosids</taxon>
        <taxon>malvids</taxon>
        <taxon>Brassicales</taxon>
        <taxon>Brassicaceae</taxon>
        <taxon>Brassiceae</taxon>
        <taxon>Raphanus</taxon>
    </lineage>
</organism>
<name>A0A9W3DFH1_RAPSA</name>
<evidence type="ECO:0000256" key="1">
    <source>
        <dbReference type="SAM" id="MobiDB-lite"/>
    </source>
</evidence>
<dbReference type="KEGG" id="rsz:130510140"/>
<sequence>MSKAGDTTFQIRYGGKFATDGGDVVYMGGETHILHTQAEALFRGLHDDSPISMSGQRIWYKLPYDTMKHLEILIYGAGSFARMCEASKWTKYIEIFMEHEDVNGDEEDEDVNDEEHNEEGEPVGQNGETEEDSIESGDREFEEDKRVEAAVGEISDGEDNENYKNTPPCSDGEEEENPRRYQGWKRGSGELHIRQVFDSVKDFKDAVFEYALKGGWNIQFTRWGNVKSEAICGVEVDEGETPCSWRIYCSYEASVSQWMVKTFQDVHTCFKDGRCKILSDSRIAKLFLNELREDPEMKPKAIQDQIQLRYDLNPSDDQCRNARKKGLNLIQAEYDEQFRRIKDYEVEIKR</sequence>
<dbReference type="GeneID" id="130510140"/>
<protein>
    <submittedName>
        <fullName evidence="3">Uncharacterized protein LOC130510140</fullName>
    </submittedName>
</protein>
<dbReference type="PANTHER" id="PTHR31973">
    <property type="entry name" value="POLYPROTEIN, PUTATIVE-RELATED"/>
    <property type="match status" value="1"/>
</dbReference>
<feature type="region of interest" description="Disordered" evidence="1">
    <location>
        <begin position="100"/>
        <end position="180"/>
    </location>
</feature>
<feature type="compositionally biased region" description="Basic and acidic residues" evidence="1">
    <location>
        <begin position="136"/>
        <end position="148"/>
    </location>
</feature>
<dbReference type="RefSeq" id="XP_056862467.1">
    <property type="nucleotide sequence ID" value="XM_057006487.1"/>
</dbReference>
<gene>
    <name evidence="3" type="primary">LOC130510140</name>
</gene>
<keyword evidence="2" id="KW-1185">Reference proteome</keyword>
<dbReference type="PANTHER" id="PTHR31973:SF187">
    <property type="entry name" value="MUTATOR TRANSPOSASE MUDRA PROTEIN"/>
    <property type="match status" value="1"/>
</dbReference>
<dbReference type="OrthoDB" id="1112577at2759"/>
<evidence type="ECO:0000313" key="3">
    <source>
        <dbReference type="RefSeq" id="XP_056862467.1"/>
    </source>
</evidence>
<feature type="compositionally biased region" description="Acidic residues" evidence="1">
    <location>
        <begin position="103"/>
        <end position="121"/>
    </location>
</feature>